<dbReference type="GO" id="GO:0005524">
    <property type="term" value="F:ATP binding"/>
    <property type="evidence" value="ECO:0007669"/>
    <property type="project" value="UniProtKB-KW"/>
</dbReference>
<keyword evidence="1" id="KW-0547">Nucleotide-binding</keyword>
<reference evidence="3 5" key="1">
    <citation type="submission" date="2012-11" db="EMBL/GenBank/DDBJ databases">
        <title>Whole genome sequence of Acetobacter cibinongensis 4H-1.</title>
        <authorList>
            <person name="Azuma Y."/>
            <person name="Higashiura N."/>
            <person name="Hirakawa H."/>
            <person name="Matsushita K."/>
        </authorList>
    </citation>
    <scope>NUCLEOTIDE SEQUENCE [LARGE SCALE GENOMIC DNA]</scope>
    <source>
        <strain evidence="3 5">4H-1</strain>
    </source>
</reference>
<keyword evidence="6" id="KW-1185">Reference proteome</keyword>
<dbReference type="GO" id="GO:0006227">
    <property type="term" value="P:dUDP biosynthetic process"/>
    <property type="evidence" value="ECO:0007669"/>
    <property type="project" value="TreeGrafter"/>
</dbReference>
<dbReference type="GO" id="GO:0006235">
    <property type="term" value="P:dTTP biosynthetic process"/>
    <property type="evidence" value="ECO:0007669"/>
    <property type="project" value="TreeGrafter"/>
</dbReference>
<organism evidence="3 5">
    <name type="scientific">Acetobacter cibinongensis</name>
    <dbReference type="NCBI Taxonomy" id="146475"/>
    <lineage>
        <taxon>Bacteria</taxon>
        <taxon>Pseudomonadati</taxon>
        <taxon>Pseudomonadota</taxon>
        <taxon>Alphaproteobacteria</taxon>
        <taxon>Acetobacterales</taxon>
        <taxon>Acetobacteraceae</taxon>
        <taxon>Acetobacter</taxon>
    </lineage>
</organism>
<comment type="caution">
    <text evidence="3">The sequence shown here is derived from an EMBL/GenBank/DDBJ whole genome shotgun (WGS) entry which is preliminary data.</text>
</comment>
<dbReference type="Proteomes" id="UP000032671">
    <property type="component" value="Unassembled WGS sequence"/>
</dbReference>
<dbReference type="EMBL" id="BJVU01000002">
    <property type="protein sequence ID" value="GEL58291.1"/>
    <property type="molecule type" value="Genomic_DNA"/>
</dbReference>
<name>A0A0D6N3R3_9PROT</name>
<accession>A0A6N3SLT6</accession>
<gene>
    <name evidence="4" type="primary">yghR</name>
    <name evidence="3" type="ORF">Abci_010_078</name>
    <name evidence="4" type="ORF">ACI01nite_08930</name>
</gene>
<dbReference type="CDD" id="cd01672">
    <property type="entry name" value="TMPK"/>
    <property type="match status" value="1"/>
</dbReference>
<dbReference type="PANTHER" id="PTHR10344">
    <property type="entry name" value="THYMIDYLATE KINASE"/>
    <property type="match status" value="1"/>
</dbReference>
<evidence type="ECO:0000313" key="3">
    <source>
        <dbReference type="EMBL" id="GAN60213.1"/>
    </source>
</evidence>
<evidence type="ECO:0000313" key="5">
    <source>
        <dbReference type="Proteomes" id="UP000032671"/>
    </source>
</evidence>
<dbReference type="SUPFAM" id="SSF52540">
    <property type="entry name" value="P-loop containing nucleoside triphosphate hydrolases"/>
    <property type="match status" value="1"/>
</dbReference>
<dbReference type="GO" id="GO:0004798">
    <property type="term" value="F:dTMP kinase activity"/>
    <property type="evidence" value="ECO:0007669"/>
    <property type="project" value="TreeGrafter"/>
</dbReference>
<proteinExistence type="predicted"/>
<dbReference type="PROSITE" id="PS51257">
    <property type="entry name" value="PROKAR_LIPOPROTEIN"/>
    <property type="match status" value="1"/>
</dbReference>
<reference evidence="4 6" key="2">
    <citation type="submission" date="2019-07" db="EMBL/GenBank/DDBJ databases">
        <title>Whole genome shotgun sequence of Acetobacter cibinongensis NBRC 16605.</title>
        <authorList>
            <person name="Hosoyama A."/>
            <person name="Uohara A."/>
            <person name="Ohji S."/>
            <person name="Ichikawa N."/>
        </authorList>
    </citation>
    <scope>NUCLEOTIDE SEQUENCE [LARGE SCALE GENOMIC DNA]</scope>
    <source>
        <strain evidence="4 6">NBRC 16605</strain>
    </source>
</reference>
<dbReference type="GO" id="GO:0006233">
    <property type="term" value="P:dTDP biosynthetic process"/>
    <property type="evidence" value="ECO:0007669"/>
    <property type="project" value="TreeGrafter"/>
</dbReference>
<protein>
    <recommendedName>
        <fullName evidence="7">Thymidylate kinase</fullName>
    </recommendedName>
</protein>
<sequence length="233" mass="25297">MAPAAHKRGGAPIIAFIGCDGSGKSTISAEIADILNTKRKTALVYLGLGSGDIGRKIQKWPIIGKAVERALSSKAKKTRTPGESIPGVVTASVVFLFSCKRFLAFKKLLKAHQNNIQIVTDRYPQAELAGCCDGPGLSAGKTQNPLIAWLARVEKRLYTRMASVHPTVVIFLDVDLPTAVARKSDHNPDLLATKIEKTRTLRFDGAPIEIINACQSYNDVKKQVLSVIEKYTK</sequence>
<dbReference type="AlphaFoldDB" id="A0A0D6N3R3"/>
<dbReference type="STRING" id="1231339.Abci_010_078"/>
<dbReference type="PANTHER" id="PTHR10344:SF4">
    <property type="entry name" value="UMP-CMP KINASE 2, MITOCHONDRIAL"/>
    <property type="match status" value="1"/>
</dbReference>
<dbReference type="GO" id="GO:0005829">
    <property type="term" value="C:cytosol"/>
    <property type="evidence" value="ECO:0007669"/>
    <property type="project" value="TreeGrafter"/>
</dbReference>
<dbReference type="InterPro" id="IPR027417">
    <property type="entry name" value="P-loop_NTPase"/>
</dbReference>
<evidence type="ECO:0000313" key="6">
    <source>
        <dbReference type="Proteomes" id="UP000321891"/>
    </source>
</evidence>
<evidence type="ECO:0000256" key="2">
    <source>
        <dbReference type="ARBA" id="ARBA00022840"/>
    </source>
</evidence>
<dbReference type="Proteomes" id="UP000321891">
    <property type="component" value="Unassembled WGS sequence"/>
</dbReference>
<keyword evidence="2" id="KW-0067">ATP-binding</keyword>
<evidence type="ECO:0000256" key="1">
    <source>
        <dbReference type="ARBA" id="ARBA00022741"/>
    </source>
</evidence>
<accession>A0A0D6N3R3</accession>
<dbReference type="EMBL" id="BAMV01000010">
    <property type="protein sequence ID" value="GAN60213.1"/>
    <property type="molecule type" value="Genomic_DNA"/>
</dbReference>
<evidence type="ECO:0008006" key="7">
    <source>
        <dbReference type="Google" id="ProtNLM"/>
    </source>
</evidence>
<dbReference type="Gene3D" id="3.40.50.300">
    <property type="entry name" value="P-loop containing nucleotide triphosphate hydrolases"/>
    <property type="match status" value="1"/>
</dbReference>
<evidence type="ECO:0000313" key="4">
    <source>
        <dbReference type="EMBL" id="GEL58291.1"/>
    </source>
</evidence>